<name>A0A381R7Z3_9ZZZZ</name>
<dbReference type="Pfam" id="PF00753">
    <property type="entry name" value="Lactamase_B"/>
    <property type="match status" value="1"/>
</dbReference>
<comment type="cofactor">
    <cofactor evidence="1">
        <name>Zn(2+)</name>
        <dbReference type="ChEBI" id="CHEBI:29105"/>
    </cofactor>
</comment>
<protein>
    <recommendedName>
        <fullName evidence="5">Metallo-beta-lactamase domain-containing protein</fullName>
    </recommendedName>
</protein>
<keyword evidence="2" id="KW-0479">Metal-binding</keyword>
<gene>
    <name evidence="6" type="ORF">METZ01_LOCUS40695</name>
</gene>
<dbReference type="InterPro" id="IPR051453">
    <property type="entry name" value="MBL_Glyoxalase_II"/>
</dbReference>
<dbReference type="GO" id="GO:0046872">
    <property type="term" value="F:metal ion binding"/>
    <property type="evidence" value="ECO:0007669"/>
    <property type="project" value="UniProtKB-KW"/>
</dbReference>
<evidence type="ECO:0000259" key="5">
    <source>
        <dbReference type="SMART" id="SM00849"/>
    </source>
</evidence>
<organism evidence="6">
    <name type="scientific">marine metagenome</name>
    <dbReference type="NCBI Taxonomy" id="408172"/>
    <lineage>
        <taxon>unclassified sequences</taxon>
        <taxon>metagenomes</taxon>
        <taxon>ecological metagenomes</taxon>
    </lineage>
</organism>
<dbReference type="PANTHER" id="PTHR46233">
    <property type="entry name" value="HYDROXYACYLGLUTATHIONE HYDROLASE GLOC"/>
    <property type="match status" value="1"/>
</dbReference>
<evidence type="ECO:0000256" key="2">
    <source>
        <dbReference type="ARBA" id="ARBA00022723"/>
    </source>
</evidence>
<evidence type="ECO:0000256" key="3">
    <source>
        <dbReference type="ARBA" id="ARBA00022801"/>
    </source>
</evidence>
<dbReference type="PANTHER" id="PTHR46233:SF3">
    <property type="entry name" value="HYDROXYACYLGLUTATHIONE HYDROLASE GLOC"/>
    <property type="match status" value="1"/>
</dbReference>
<keyword evidence="4" id="KW-0862">Zinc</keyword>
<evidence type="ECO:0000256" key="1">
    <source>
        <dbReference type="ARBA" id="ARBA00001947"/>
    </source>
</evidence>
<evidence type="ECO:0000313" key="6">
    <source>
        <dbReference type="EMBL" id="SUZ87841.1"/>
    </source>
</evidence>
<dbReference type="SMART" id="SM00849">
    <property type="entry name" value="Lactamase_B"/>
    <property type="match status" value="1"/>
</dbReference>
<evidence type="ECO:0000256" key="4">
    <source>
        <dbReference type="ARBA" id="ARBA00022833"/>
    </source>
</evidence>
<dbReference type="EMBL" id="UINC01001742">
    <property type="protein sequence ID" value="SUZ87841.1"/>
    <property type="molecule type" value="Genomic_DNA"/>
</dbReference>
<dbReference type="InterPro" id="IPR001279">
    <property type="entry name" value="Metallo-B-lactamas"/>
</dbReference>
<proteinExistence type="predicted"/>
<dbReference type="GO" id="GO:0016787">
    <property type="term" value="F:hydrolase activity"/>
    <property type="evidence" value="ECO:0007669"/>
    <property type="project" value="UniProtKB-KW"/>
</dbReference>
<accession>A0A381R7Z3</accession>
<feature type="domain" description="Metallo-beta-lactamase" evidence="5">
    <location>
        <begin position="17"/>
        <end position="176"/>
    </location>
</feature>
<dbReference type="AlphaFoldDB" id="A0A381R7Z3"/>
<reference evidence="6" key="1">
    <citation type="submission" date="2018-05" db="EMBL/GenBank/DDBJ databases">
        <authorList>
            <person name="Lanie J.A."/>
            <person name="Ng W.-L."/>
            <person name="Kazmierczak K.M."/>
            <person name="Andrzejewski T.M."/>
            <person name="Davidsen T.M."/>
            <person name="Wayne K.J."/>
            <person name="Tettelin H."/>
            <person name="Glass J.I."/>
            <person name="Rusch D."/>
            <person name="Podicherti R."/>
            <person name="Tsui H.-C.T."/>
            <person name="Winkler M.E."/>
        </authorList>
    </citation>
    <scope>NUCLEOTIDE SEQUENCE</scope>
</reference>
<keyword evidence="3" id="KW-0378">Hydrolase</keyword>
<sequence>MIETDFSIRTFRGGYDNNFSYLVSCMQTGIQFLIDAAISLDEIKPYINQHLDALLITHTHGDHIAYLDEILNEYPNAKYIGYKDLVHKSTKYEFSPVNDQDRILLGKINIDIIYTPGHFPDSLCYLMENIIFTGDTLFVGRTGRTISTNASTKDLYFSVYDKILSLPGNTLIYPGHDYGEKPTISLKDNIKLSPLLQAKSEKDFIERMADYEANR</sequence>
<dbReference type="SUPFAM" id="SSF56281">
    <property type="entry name" value="Metallo-hydrolase/oxidoreductase"/>
    <property type="match status" value="1"/>
</dbReference>
<dbReference type="Gene3D" id="3.60.15.10">
    <property type="entry name" value="Ribonuclease Z/Hydroxyacylglutathione hydrolase-like"/>
    <property type="match status" value="1"/>
</dbReference>
<dbReference type="InterPro" id="IPR036866">
    <property type="entry name" value="RibonucZ/Hydroxyglut_hydro"/>
</dbReference>